<reference evidence="2" key="1">
    <citation type="submission" date="2020-11" db="EMBL/GenBank/DDBJ databases">
        <title>Halonatronomonas betainensis gen. nov., sp. nov. a novel haloalkaliphilic representative of the family Halanaerobiacae capable of betaine degradation.</title>
        <authorList>
            <person name="Boltyanskaya Y."/>
            <person name="Kevbrin V."/>
            <person name="Detkova E."/>
            <person name="Grouzdev D.S."/>
            <person name="Koziaeva V."/>
            <person name="Zhilina T."/>
        </authorList>
    </citation>
    <scope>NUCLEOTIDE SEQUENCE</scope>
    <source>
        <strain evidence="2">Z-7014</strain>
    </source>
</reference>
<evidence type="ECO:0000259" key="1">
    <source>
        <dbReference type="Pfam" id="PF21688"/>
    </source>
</evidence>
<evidence type="ECO:0000313" key="3">
    <source>
        <dbReference type="Proteomes" id="UP000621436"/>
    </source>
</evidence>
<dbReference type="Gene3D" id="3.50.50.60">
    <property type="entry name" value="FAD/NAD(P)-binding domain"/>
    <property type="match status" value="2"/>
</dbReference>
<dbReference type="PANTHER" id="PTHR43106">
    <property type="entry name" value="DEHYDROGENASE-RELATED"/>
    <property type="match status" value="1"/>
</dbReference>
<dbReference type="AlphaFoldDB" id="A0A931B0C4"/>
<dbReference type="InterPro" id="IPR049516">
    <property type="entry name" value="FAD-depend_C"/>
</dbReference>
<dbReference type="InterPro" id="IPR028348">
    <property type="entry name" value="FAD-binding_protein"/>
</dbReference>
<dbReference type="RefSeq" id="WP_270455180.1">
    <property type="nucleotide sequence ID" value="NZ_JADPIE010000009.1"/>
</dbReference>
<dbReference type="Proteomes" id="UP000621436">
    <property type="component" value="Unassembled WGS sequence"/>
</dbReference>
<protein>
    <submittedName>
        <fullName evidence="2">FAD-dependent oxidoreductase</fullName>
    </submittedName>
</protein>
<gene>
    <name evidence="2" type="ORF">I0Q91_13405</name>
</gene>
<feature type="domain" description="FAD-dependent protein C-terminal" evidence="1">
    <location>
        <begin position="258"/>
        <end position="414"/>
    </location>
</feature>
<dbReference type="InterPro" id="IPR036188">
    <property type="entry name" value="FAD/NAD-bd_sf"/>
</dbReference>
<dbReference type="SUPFAM" id="SSF51905">
    <property type="entry name" value="FAD/NAD(P)-binding domain"/>
    <property type="match status" value="1"/>
</dbReference>
<dbReference type="PIRSF" id="PIRSF038984">
    <property type="entry name" value="FAD_binding_protein"/>
    <property type="match status" value="1"/>
</dbReference>
<sequence>MVEEYDVVIVGTGPTGIFTAMKIVEEKPALNILMIEKGSDIDNRVCPMKSYPGSGKGCQECVSCAIVSGWGGAGAFSDGKLSLSADIGGNLEEYIGREELERMIKIADDIYLEFDAPERIFGPEDNEIQKFKDEAIRAGLKFIPARLRHLGTGHTKKVLSKMKDYLVEKGVEIRFKTKATSILVDENEKVKGIELKDGTKISTNYVSVAPGRENASWLTEEVKRLNISTSLNPVDIGVRVETPAAIAEPLTDKLYESKLIYQTPSFDDKVRTFCMSPYGEVVSENNQGLITVNGHSHADIKTENTNFALLVSKTFTEPFKEPITYGRAIAKLANLLGGGVLVQRLGDLLNGRRSTPTRMSRGLVDPTLKDATPGDLSLVLPHRHLTGIIEMLEALDELAPGMYSRDTLLYGVEVKFYSSRLEVTPNLETKIKNLFTGGDGAGITRGLMQASVAGLIIGREIISRQG</sequence>
<dbReference type="Pfam" id="PF21688">
    <property type="entry name" value="FAD-depend_C"/>
    <property type="match status" value="1"/>
</dbReference>
<proteinExistence type="predicted"/>
<keyword evidence="3" id="KW-1185">Reference proteome</keyword>
<dbReference type="PANTHER" id="PTHR43106:SF1">
    <property type="entry name" value="DEHYDROGENASE-RELATED"/>
    <property type="match status" value="1"/>
</dbReference>
<dbReference type="EMBL" id="JADPIE010000009">
    <property type="protein sequence ID" value="MBF8438083.1"/>
    <property type="molecule type" value="Genomic_DNA"/>
</dbReference>
<comment type="caution">
    <text evidence="2">The sequence shown here is derived from an EMBL/GenBank/DDBJ whole genome shotgun (WGS) entry which is preliminary data.</text>
</comment>
<name>A0A931B0C4_9FIRM</name>
<evidence type="ECO:0000313" key="2">
    <source>
        <dbReference type="EMBL" id="MBF8438083.1"/>
    </source>
</evidence>
<organism evidence="2 3">
    <name type="scientific">Halonatronomonas betaini</name>
    <dbReference type="NCBI Taxonomy" id="2778430"/>
    <lineage>
        <taxon>Bacteria</taxon>
        <taxon>Bacillati</taxon>
        <taxon>Bacillota</taxon>
        <taxon>Clostridia</taxon>
        <taxon>Halanaerobiales</taxon>
        <taxon>Halarsenatibacteraceae</taxon>
        <taxon>Halonatronomonas</taxon>
    </lineage>
</organism>
<accession>A0A931B0C4</accession>